<accession>A0A316GQ76</accession>
<dbReference type="RefSeq" id="WP_109665866.1">
    <property type="nucleotide sequence ID" value="NZ_QGGW01000001.1"/>
</dbReference>
<dbReference type="PANTHER" id="PTHR33620:SF1">
    <property type="entry name" value="UREASE ACCESSORY PROTEIN F"/>
    <property type="match status" value="1"/>
</dbReference>
<evidence type="ECO:0000313" key="5">
    <source>
        <dbReference type="Proteomes" id="UP000245708"/>
    </source>
</evidence>
<proteinExistence type="inferred from homology"/>
<comment type="subunit">
    <text evidence="3">UreD, UreF and UreG form a complex that acts as a GTP-hydrolysis-dependent molecular chaperone, activating the urease apoprotein by helping to assemble the nickel containing metallocenter of UreC. The UreE protein probably delivers the nickel.</text>
</comment>
<dbReference type="Proteomes" id="UP000245708">
    <property type="component" value="Unassembled WGS sequence"/>
</dbReference>
<evidence type="ECO:0000256" key="2">
    <source>
        <dbReference type="ARBA" id="ARBA00023186"/>
    </source>
</evidence>
<keyword evidence="3" id="KW-0963">Cytoplasm</keyword>
<gene>
    <name evidence="3" type="primary">ureF</name>
    <name evidence="4" type="ORF">C7455_101908</name>
</gene>
<sequence length="212" mass="22110">MRDADLLKLTQWLSPGFPVSSYAYSHGLEAEVDGGRVGCARDLEDWVAAVLAAGAGRSDTILLLAARRGTQGPEALSDLACALAGSRERLEETKAQGRALAETLAALGVGDGVARPYPVTLGLAARRLDLPDGLVARLYLQAFAGTLVSAAVRFVPLGQAEGQRVLAALHPVIERVAAEGLVAGLEGIGTGVFGADLAAMRHESLEVRIFRT</sequence>
<dbReference type="GO" id="GO:0016151">
    <property type="term" value="F:nickel cation binding"/>
    <property type="evidence" value="ECO:0007669"/>
    <property type="project" value="UniProtKB-UniRule"/>
</dbReference>
<dbReference type="GO" id="GO:0005737">
    <property type="term" value="C:cytoplasm"/>
    <property type="evidence" value="ECO:0007669"/>
    <property type="project" value="UniProtKB-SubCell"/>
</dbReference>
<keyword evidence="5" id="KW-1185">Reference proteome</keyword>
<evidence type="ECO:0000313" key="4">
    <source>
        <dbReference type="EMBL" id="PWK62869.1"/>
    </source>
</evidence>
<dbReference type="EMBL" id="QGGW01000001">
    <property type="protein sequence ID" value="PWK62869.1"/>
    <property type="molecule type" value="Genomic_DNA"/>
</dbReference>
<keyword evidence="2 3" id="KW-0143">Chaperone</keyword>
<comment type="function">
    <text evidence="3">Required for maturation of urease via the functional incorporation of the urease nickel metallocenter.</text>
</comment>
<dbReference type="Gene3D" id="1.10.4190.10">
    <property type="entry name" value="Urease accessory protein UreF"/>
    <property type="match status" value="1"/>
</dbReference>
<dbReference type="PANTHER" id="PTHR33620">
    <property type="entry name" value="UREASE ACCESSORY PROTEIN F"/>
    <property type="match status" value="1"/>
</dbReference>
<dbReference type="AlphaFoldDB" id="A0A316GQ76"/>
<comment type="similarity">
    <text evidence="3">Belongs to the UreF family.</text>
</comment>
<protein>
    <recommendedName>
        <fullName evidence="3">Urease accessory protein UreF</fullName>
    </recommendedName>
</protein>
<dbReference type="PIRSF" id="PIRSF009467">
    <property type="entry name" value="Ureas_acces_UreF"/>
    <property type="match status" value="1"/>
</dbReference>
<comment type="caution">
    <text evidence="4">The sequence shown here is derived from an EMBL/GenBank/DDBJ whole genome shotgun (WGS) entry which is preliminary data.</text>
</comment>
<comment type="subcellular location">
    <subcellularLocation>
        <location evidence="3">Cytoplasm</location>
    </subcellularLocation>
</comment>
<reference evidence="4 5" key="1">
    <citation type="submission" date="2018-05" db="EMBL/GenBank/DDBJ databases">
        <title>Genomic Encyclopedia of Type Strains, Phase IV (KMG-IV): sequencing the most valuable type-strain genomes for metagenomic binning, comparative biology and taxonomic classification.</title>
        <authorList>
            <person name="Goeker M."/>
        </authorList>
    </citation>
    <scope>NUCLEOTIDE SEQUENCE [LARGE SCALE GENOMIC DNA]</scope>
    <source>
        <strain evidence="4 5">DSM 16097</strain>
    </source>
</reference>
<dbReference type="InterPro" id="IPR038277">
    <property type="entry name" value="UreF_sf"/>
</dbReference>
<dbReference type="HAMAP" id="MF_01385">
    <property type="entry name" value="UreF"/>
    <property type="match status" value="1"/>
</dbReference>
<name>A0A316GQ76_9RHOB</name>
<dbReference type="Pfam" id="PF01730">
    <property type="entry name" value="UreF"/>
    <property type="match status" value="1"/>
</dbReference>
<evidence type="ECO:0000256" key="3">
    <source>
        <dbReference type="HAMAP-Rule" id="MF_01385"/>
    </source>
</evidence>
<organism evidence="4 5">
    <name type="scientific">Roseicyclus mahoneyensis</name>
    <dbReference type="NCBI Taxonomy" id="164332"/>
    <lineage>
        <taxon>Bacteria</taxon>
        <taxon>Pseudomonadati</taxon>
        <taxon>Pseudomonadota</taxon>
        <taxon>Alphaproteobacteria</taxon>
        <taxon>Rhodobacterales</taxon>
        <taxon>Roseobacteraceae</taxon>
        <taxon>Roseicyclus</taxon>
    </lineage>
</organism>
<dbReference type="InterPro" id="IPR002639">
    <property type="entry name" value="UreF"/>
</dbReference>
<dbReference type="OrthoDB" id="9798772at2"/>
<evidence type="ECO:0000256" key="1">
    <source>
        <dbReference type="ARBA" id="ARBA00022988"/>
    </source>
</evidence>
<keyword evidence="1 3" id="KW-0996">Nickel insertion</keyword>